<name>A0A4Q5BD79_9BIFI</name>
<evidence type="ECO:0000313" key="1">
    <source>
        <dbReference type="EMBL" id="RYQ68334.1"/>
    </source>
</evidence>
<proteinExistence type="predicted"/>
<sequence length="91" mass="9542">MDHDVYHARDTGATLAQTLSHALAVPRAPAISYGTVTTIRTVDNHTRITVQTAGATLTDLPCATTCANAKTGDRCLLITADHLTTVIAIIA</sequence>
<dbReference type="RefSeq" id="WP_129913067.1">
    <property type="nucleotide sequence ID" value="NZ_SBKU01000007.1"/>
</dbReference>
<protein>
    <submittedName>
        <fullName evidence="1">Uncharacterized protein</fullName>
    </submittedName>
</protein>
<reference evidence="1 2" key="1">
    <citation type="submission" date="2019-01" db="EMBL/GenBank/DDBJ databases">
        <title>Unveiling genomic diversity among members of the Bifidobacterium pseudolongum species, a widely distributed gut commensal of the animal kingdom.</title>
        <authorList>
            <person name="Lugli G.A."/>
            <person name="Duranti S."/>
            <person name="Albert K."/>
            <person name="Mancabelli L."/>
            <person name="Napoli S."/>
            <person name="Viappiani A."/>
            <person name="Anzalone R."/>
            <person name="Longhi G."/>
            <person name="Milani C."/>
            <person name="Turroni F."/>
            <person name="Alessandri G."/>
            <person name="Sela D.A."/>
            <person name="Van Sinderen D."/>
            <person name="Ventura M."/>
        </authorList>
    </citation>
    <scope>NUCLEOTIDE SEQUENCE [LARGE SCALE GENOMIC DNA]</scope>
    <source>
        <strain evidence="1 2">2072B</strain>
    </source>
</reference>
<gene>
    <name evidence="1" type="ORF">PG2072B_0937</name>
</gene>
<organism evidence="1 2">
    <name type="scientific">Bifidobacterium pseudolongum subsp. globosum</name>
    <dbReference type="NCBI Taxonomy" id="1690"/>
    <lineage>
        <taxon>Bacteria</taxon>
        <taxon>Bacillati</taxon>
        <taxon>Actinomycetota</taxon>
        <taxon>Actinomycetes</taxon>
        <taxon>Bifidobacteriales</taxon>
        <taxon>Bifidobacteriaceae</taxon>
        <taxon>Bifidobacterium</taxon>
    </lineage>
</organism>
<dbReference type="AlphaFoldDB" id="A0A4Q5BD79"/>
<accession>A0A4Q5BD79</accession>
<comment type="caution">
    <text evidence="1">The sequence shown here is derived from an EMBL/GenBank/DDBJ whole genome shotgun (WGS) entry which is preliminary data.</text>
</comment>
<evidence type="ECO:0000313" key="2">
    <source>
        <dbReference type="Proteomes" id="UP000293268"/>
    </source>
</evidence>
<dbReference type="EMBL" id="SBKU01000007">
    <property type="protein sequence ID" value="RYQ68334.1"/>
    <property type="molecule type" value="Genomic_DNA"/>
</dbReference>
<dbReference type="Proteomes" id="UP000293268">
    <property type="component" value="Unassembled WGS sequence"/>
</dbReference>